<evidence type="ECO:0000313" key="2">
    <source>
        <dbReference type="EMBL" id="MFH4982986.1"/>
    </source>
</evidence>
<protein>
    <submittedName>
        <fullName evidence="2">Uncharacterized protein</fullName>
    </submittedName>
</protein>
<feature type="region of interest" description="Disordered" evidence="1">
    <location>
        <begin position="35"/>
        <end position="133"/>
    </location>
</feature>
<proteinExistence type="predicted"/>
<comment type="caution">
    <text evidence="2">The sequence shown here is derived from an EMBL/GenBank/DDBJ whole genome shotgun (WGS) entry which is preliminary data.</text>
</comment>
<feature type="compositionally biased region" description="Basic and acidic residues" evidence="1">
    <location>
        <begin position="123"/>
        <end position="133"/>
    </location>
</feature>
<organism evidence="2 3">
    <name type="scientific">Gnathostoma spinigerum</name>
    <dbReference type="NCBI Taxonomy" id="75299"/>
    <lineage>
        <taxon>Eukaryota</taxon>
        <taxon>Metazoa</taxon>
        <taxon>Ecdysozoa</taxon>
        <taxon>Nematoda</taxon>
        <taxon>Chromadorea</taxon>
        <taxon>Rhabditida</taxon>
        <taxon>Spirurina</taxon>
        <taxon>Gnathostomatomorpha</taxon>
        <taxon>Gnathostomatoidea</taxon>
        <taxon>Gnathostomatidae</taxon>
        <taxon>Gnathostoma</taxon>
    </lineage>
</organism>
<dbReference type="Proteomes" id="UP001608902">
    <property type="component" value="Unassembled WGS sequence"/>
</dbReference>
<dbReference type="AlphaFoldDB" id="A0ABD6ET03"/>
<feature type="compositionally biased region" description="Low complexity" evidence="1">
    <location>
        <begin position="47"/>
        <end position="58"/>
    </location>
</feature>
<gene>
    <name evidence="2" type="ORF">AB6A40_009695</name>
</gene>
<feature type="compositionally biased region" description="Polar residues" evidence="1">
    <location>
        <begin position="111"/>
        <end position="122"/>
    </location>
</feature>
<feature type="compositionally biased region" description="Polar residues" evidence="1">
    <location>
        <begin position="67"/>
        <end position="79"/>
    </location>
</feature>
<name>A0ABD6ET03_9BILA</name>
<sequence>MSLYSCKYRNYGSNSCFTTITPASEFAWSSAALRSLTSSDASDTDSVDAQSSSHSGEQQSEEEINSAFPSSQQISNDEANSPAWGSTRVVAPPTPPYRPSERRTVPPRPSDGSQRRSLSQKFLESKAQRRDQVIHEDASELECDQSMNECDQNLLKTQSSNRDATLVAEQTEDASDASDIYGSVKLMSKRYLSEEEHAEIEKRQREVDAIRARFSAATTCGDGNPCRYSLINVVDQDDIPQLLEAMAEEFHYVFEDVPATTSNSVNGIIGRKKHNKAEKASARIGFIERPPTVFSYPNESTIAEQTSWLPGEYISYEDYRKLREENDRARQAQQREMNRWESIFLASQVSDTQPLPSSVCIEPSASDYAMGVTSCITYDAANTFSSLPGHQQGMYVFMF</sequence>
<dbReference type="EMBL" id="JBGFUD010010710">
    <property type="protein sequence ID" value="MFH4982986.1"/>
    <property type="molecule type" value="Genomic_DNA"/>
</dbReference>
<evidence type="ECO:0000313" key="3">
    <source>
        <dbReference type="Proteomes" id="UP001608902"/>
    </source>
</evidence>
<reference evidence="2 3" key="1">
    <citation type="submission" date="2024-08" db="EMBL/GenBank/DDBJ databases">
        <title>Gnathostoma spinigerum genome.</title>
        <authorList>
            <person name="Gonzalez-Bertolin B."/>
            <person name="Monzon S."/>
            <person name="Zaballos A."/>
            <person name="Jimenez P."/>
            <person name="Dekumyoy P."/>
            <person name="Varona S."/>
            <person name="Cuesta I."/>
            <person name="Sumanam S."/>
            <person name="Adisakwattana P."/>
            <person name="Gasser R.B."/>
            <person name="Hernandez-Gonzalez A."/>
            <person name="Young N.D."/>
            <person name="Perteguer M.J."/>
        </authorList>
    </citation>
    <scope>NUCLEOTIDE SEQUENCE [LARGE SCALE GENOMIC DNA]</scope>
    <source>
        <strain evidence="2">AL3</strain>
        <tissue evidence="2">Liver</tissue>
    </source>
</reference>
<evidence type="ECO:0000256" key="1">
    <source>
        <dbReference type="SAM" id="MobiDB-lite"/>
    </source>
</evidence>
<keyword evidence="3" id="KW-1185">Reference proteome</keyword>
<accession>A0ABD6ET03</accession>